<accession>A0A919CF19</accession>
<organism evidence="2 3">
    <name type="scientific">Nocardiopsis kunsanensis</name>
    <dbReference type="NCBI Taxonomy" id="141693"/>
    <lineage>
        <taxon>Bacteria</taxon>
        <taxon>Bacillati</taxon>
        <taxon>Actinomycetota</taxon>
        <taxon>Actinomycetes</taxon>
        <taxon>Streptosporangiales</taxon>
        <taxon>Nocardiopsidaceae</taxon>
        <taxon>Nocardiopsis</taxon>
    </lineage>
</organism>
<feature type="domain" description="Helix-turn-helix" evidence="1">
    <location>
        <begin position="6"/>
        <end position="66"/>
    </location>
</feature>
<name>A0A919CF19_9ACTN</name>
<keyword evidence="3" id="KW-1185">Reference proteome</keyword>
<dbReference type="AlphaFoldDB" id="A0A919CF19"/>
<proteinExistence type="predicted"/>
<protein>
    <submittedName>
        <fullName evidence="2">Transcriptional regulator</fullName>
    </submittedName>
</protein>
<dbReference type="InterPro" id="IPR045745">
    <property type="entry name" value="HTH_58_Actinobacteria-type"/>
</dbReference>
<dbReference type="RefSeq" id="WP_017574856.1">
    <property type="nucleotide sequence ID" value="NZ_BMXL01000002.1"/>
</dbReference>
<reference evidence="2 3" key="1">
    <citation type="journal article" date="2014" name="Int. J. Syst. Evol. Microbiol.">
        <title>Complete genome sequence of Corynebacterium casei LMG S-19264T (=DSM 44701T), isolated from a smear-ripened cheese.</title>
        <authorList>
            <consortium name="US DOE Joint Genome Institute (JGI-PGF)"/>
            <person name="Walter F."/>
            <person name="Albersmeier A."/>
            <person name="Kalinowski J."/>
            <person name="Ruckert C."/>
        </authorList>
    </citation>
    <scope>NUCLEOTIDE SEQUENCE [LARGE SCALE GENOMIC DNA]</scope>
    <source>
        <strain evidence="2 3">KCTC 19473</strain>
    </source>
</reference>
<evidence type="ECO:0000259" key="1">
    <source>
        <dbReference type="Pfam" id="PF19575"/>
    </source>
</evidence>
<dbReference type="Pfam" id="PF19575">
    <property type="entry name" value="HTH_58"/>
    <property type="match status" value="1"/>
</dbReference>
<dbReference type="Proteomes" id="UP000654947">
    <property type="component" value="Unassembled WGS sequence"/>
</dbReference>
<gene>
    <name evidence="2" type="ORF">GCM10007147_04770</name>
</gene>
<evidence type="ECO:0000313" key="3">
    <source>
        <dbReference type="Proteomes" id="UP000654947"/>
    </source>
</evidence>
<evidence type="ECO:0000313" key="2">
    <source>
        <dbReference type="EMBL" id="GHD16544.1"/>
    </source>
</evidence>
<dbReference type="EMBL" id="BMXL01000002">
    <property type="protein sequence ID" value="GHD16544.1"/>
    <property type="molecule type" value="Genomic_DNA"/>
</dbReference>
<sequence>MDEVPRRGTPVSADGDDELAAELRRRYDAGESIRSLCAATGRSYGYVRRRLKGSGAELRGRGGDTRTA</sequence>
<comment type="caution">
    <text evidence="2">The sequence shown here is derived from an EMBL/GenBank/DDBJ whole genome shotgun (WGS) entry which is preliminary data.</text>
</comment>